<gene>
    <name evidence="1" type="ORF">BRPE64_ACDS07210</name>
</gene>
<keyword evidence="2" id="KW-1185">Reference proteome</keyword>
<reference evidence="1 2" key="1">
    <citation type="journal article" date="2013" name="Genome Announc.">
        <title>Complete Genome Sequence of Burkholderia sp. Strain RPE64, Bacterial Symbiont of the Bean Bug Riptortus pedestris.</title>
        <authorList>
            <person name="Shibata T.F."/>
            <person name="Maeda T."/>
            <person name="Nikoh N."/>
            <person name="Yamaguchi K."/>
            <person name="Oshima K."/>
            <person name="Hattori M."/>
            <person name="Nishiyama T."/>
            <person name="Hasebe M."/>
            <person name="Fukatsu T."/>
            <person name="Kikuchi Y."/>
            <person name="Shigenobu S."/>
        </authorList>
    </citation>
    <scope>NUCLEOTIDE SEQUENCE [LARGE SCALE GENOMIC DNA]</scope>
</reference>
<proteinExistence type="predicted"/>
<name>R4WNL7_9BURK</name>
<sequence>MSACRPWRWPFKTKESVMVNSIKEGDNVKVRVENVDGTQILVKMAKQ</sequence>
<dbReference type="AlphaFoldDB" id="R4WNL7"/>
<dbReference type="Proteomes" id="UP000013966">
    <property type="component" value="Chromosome 1"/>
</dbReference>
<dbReference type="EMBL" id="AP013058">
    <property type="protein sequence ID" value="BAN22475.1"/>
    <property type="molecule type" value="Genomic_DNA"/>
</dbReference>
<evidence type="ECO:0000313" key="1">
    <source>
        <dbReference type="EMBL" id="BAN22475.1"/>
    </source>
</evidence>
<protein>
    <submittedName>
        <fullName evidence="1">Uncharacterized protein</fullName>
    </submittedName>
</protein>
<dbReference type="PATRIC" id="fig|758793.3.peg.721"/>
<dbReference type="HOGENOM" id="CLU_3165518_0_0_4"/>
<accession>R4WNL7</accession>
<dbReference type="KEGG" id="buo:BRPE64_ACDS07210"/>
<reference evidence="1 2" key="2">
    <citation type="journal article" date="2018" name="Int. J. Syst. Evol. Microbiol.">
        <title>Burkholderia insecticola sp. nov., a gut symbiotic bacterium of the bean bug Riptortus pedestris.</title>
        <authorList>
            <person name="Takeshita K."/>
            <person name="Tamaki H."/>
            <person name="Ohbayashi T."/>
            <person name="Meng X.-Y."/>
            <person name="Sone T."/>
            <person name="Mitani Y."/>
            <person name="Peeters C."/>
            <person name="Kikuchi Y."/>
            <person name="Vandamme P."/>
        </authorList>
    </citation>
    <scope>NUCLEOTIDE SEQUENCE [LARGE SCALE GENOMIC DNA]</scope>
    <source>
        <strain evidence="1">RPE64</strain>
    </source>
</reference>
<organism evidence="1 2">
    <name type="scientific">Caballeronia insecticola</name>
    <dbReference type="NCBI Taxonomy" id="758793"/>
    <lineage>
        <taxon>Bacteria</taxon>
        <taxon>Pseudomonadati</taxon>
        <taxon>Pseudomonadota</taxon>
        <taxon>Betaproteobacteria</taxon>
        <taxon>Burkholderiales</taxon>
        <taxon>Burkholderiaceae</taxon>
        <taxon>Caballeronia</taxon>
    </lineage>
</organism>
<evidence type="ECO:0000313" key="2">
    <source>
        <dbReference type="Proteomes" id="UP000013966"/>
    </source>
</evidence>